<dbReference type="SMART" id="SM00360">
    <property type="entry name" value="RRM"/>
    <property type="match status" value="4"/>
</dbReference>
<keyword evidence="7" id="KW-1185">Reference proteome</keyword>
<feature type="region of interest" description="Disordered" evidence="4">
    <location>
        <begin position="1"/>
        <end position="51"/>
    </location>
</feature>
<sequence length="610" mass="66686">MPIENGESPISEGTSVTNDQTGNLAAVLSLDKESDEQGHVTKDQGASTSPMRRAIALSPTVGFGAAAATTTFTSSATSSSSATTTSDDCKLFVGALPYFMTEQELYPLFAKFGTIIELSVQRDKLGRSRGCAWLRYSSVTECEACIRGLHNHYWLGSMKRPLQVITPYSNLVKDTAVAQVQFSSSSRSSPTTVFCDDQQQQYDRSYHPDGKSDDLAVPPKKRVFVGGLPKDADEHDLLSMIQSVQGEVVCDVKVVRKNGNSDGAAFVEFITPEQARAFMEMYGSGQQAILRGRPIVLRLDWPKPQDIGYAQNLSSIIAAATAAATAATAKQHAASVDRMVSDNAGYRSRQIPFDDGCDDTHFTGIGSEPQSGNEDSPSRTLFISGLPISFSLENVVTMFNVFCPMRDVQLVSFPPGCAVVTFDSEQDAERARVTYTGRSFSVRPMIDNQQDPYEILDRGYSAMHYISRKESPGNRRMRPNEKGFPLFVFRLPSATDESEIAEVFSEFGQVSSVHILPFRRLAIVSFNTLEEAVNAMTAVNLRIASSDNRVPVNWLASGVHLELEHAYHDDLSTGEAHHQGCHQESSSDYRTAFACGPSSSSGHRQPFGHL</sequence>
<gene>
    <name evidence="6" type="ORF">Pmar_PMAR010501</name>
</gene>
<dbReference type="PANTHER" id="PTHR24012">
    <property type="entry name" value="RNA BINDING PROTEIN"/>
    <property type="match status" value="1"/>
</dbReference>
<dbReference type="EMBL" id="GG675225">
    <property type="protein sequence ID" value="EER13404.1"/>
    <property type="molecule type" value="Genomic_DNA"/>
</dbReference>
<feature type="compositionally biased region" description="Polar residues" evidence="4">
    <location>
        <begin position="368"/>
        <end position="378"/>
    </location>
</feature>
<feature type="domain" description="RRM" evidence="5">
    <location>
        <begin position="89"/>
        <end position="169"/>
    </location>
</feature>
<keyword evidence="1" id="KW-0677">Repeat</keyword>
<dbReference type="InterPro" id="IPR035979">
    <property type="entry name" value="RBD_domain_sf"/>
</dbReference>
<evidence type="ECO:0000256" key="3">
    <source>
        <dbReference type="PROSITE-ProRule" id="PRU00176"/>
    </source>
</evidence>
<feature type="compositionally biased region" description="Basic and acidic residues" evidence="4">
    <location>
        <begin position="30"/>
        <end position="42"/>
    </location>
</feature>
<dbReference type="Proteomes" id="UP000007800">
    <property type="component" value="Unassembled WGS sequence"/>
</dbReference>
<feature type="domain" description="RRM" evidence="5">
    <location>
        <begin position="484"/>
        <end position="557"/>
    </location>
</feature>
<dbReference type="InParanoid" id="C5KQ49"/>
<feature type="compositionally biased region" description="Polar residues" evidence="4">
    <location>
        <begin position="11"/>
        <end position="23"/>
    </location>
</feature>
<dbReference type="SUPFAM" id="SSF54928">
    <property type="entry name" value="RNA-binding domain, RBD"/>
    <property type="match status" value="3"/>
</dbReference>
<dbReference type="RefSeq" id="XP_002781609.1">
    <property type="nucleotide sequence ID" value="XM_002781563.1"/>
</dbReference>
<protein>
    <submittedName>
        <fullName evidence="6">RNA-binding protein, putative</fullName>
    </submittedName>
</protein>
<evidence type="ECO:0000313" key="6">
    <source>
        <dbReference type="EMBL" id="EER13404.1"/>
    </source>
</evidence>
<dbReference type="GO" id="GO:0003723">
    <property type="term" value="F:RNA binding"/>
    <property type="evidence" value="ECO:0007669"/>
    <property type="project" value="UniProtKB-UniRule"/>
</dbReference>
<feature type="domain" description="RRM" evidence="5">
    <location>
        <begin position="379"/>
        <end position="452"/>
    </location>
</feature>
<organism evidence="7">
    <name type="scientific">Perkinsus marinus (strain ATCC 50983 / TXsc)</name>
    <dbReference type="NCBI Taxonomy" id="423536"/>
    <lineage>
        <taxon>Eukaryota</taxon>
        <taxon>Sar</taxon>
        <taxon>Alveolata</taxon>
        <taxon>Perkinsozoa</taxon>
        <taxon>Perkinsea</taxon>
        <taxon>Perkinsida</taxon>
        <taxon>Perkinsidae</taxon>
        <taxon>Perkinsus</taxon>
    </lineage>
</organism>
<dbReference type="Gene3D" id="3.30.70.330">
    <property type="match status" value="4"/>
</dbReference>
<evidence type="ECO:0000313" key="7">
    <source>
        <dbReference type="Proteomes" id="UP000007800"/>
    </source>
</evidence>
<dbReference type="GeneID" id="9041665"/>
<reference evidence="6 7" key="1">
    <citation type="submission" date="2008-07" db="EMBL/GenBank/DDBJ databases">
        <authorList>
            <person name="El-Sayed N."/>
            <person name="Caler E."/>
            <person name="Inman J."/>
            <person name="Amedeo P."/>
            <person name="Hass B."/>
            <person name="Wortman J."/>
        </authorList>
    </citation>
    <scope>NUCLEOTIDE SEQUENCE [LARGE SCALE GENOMIC DNA]</scope>
    <source>
        <strain evidence="7">ATCC 50983 / TXsc</strain>
    </source>
</reference>
<dbReference type="OMA" id="YRTAFAC"/>
<dbReference type="OrthoDB" id="267048at2759"/>
<evidence type="ECO:0000256" key="1">
    <source>
        <dbReference type="ARBA" id="ARBA00022737"/>
    </source>
</evidence>
<feature type="region of interest" description="Disordered" evidence="4">
    <location>
        <begin position="359"/>
        <end position="378"/>
    </location>
</feature>
<feature type="domain" description="RRM" evidence="5">
    <location>
        <begin position="221"/>
        <end position="304"/>
    </location>
</feature>
<dbReference type="InterPro" id="IPR000504">
    <property type="entry name" value="RRM_dom"/>
</dbReference>
<proteinExistence type="predicted"/>
<dbReference type="PROSITE" id="PS50102">
    <property type="entry name" value="RRM"/>
    <property type="match status" value="4"/>
</dbReference>
<accession>C5KQ49</accession>
<dbReference type="Pfam" id="PF00076">
    <property type="entry name" value="RRM_1"/>
    <property type="match status" value="4"/>
</dbReference>
<evidence type="ECO:0000256" key="4">
    <source>
        <dbReference type="SAM" id="MobiDB-lite"/>
    </source>
</evidence>
<dbReference type="CDD" id="cd00590">
    <property type="entry name" value="RRM_SF"/>
    <property type="match status" value="3"/>
</dbReference>
<name>C5KQ49_PERM5</name>
<evidence type="ECO:0000259" key="5">
    <source>
        <dbReference type="PROSITE" id="PS50102"/>
    </source>
</evidence>
<dbReference type="InterPro" id="IPR012677">
    <property type="entry name" value="Nucleotide-bd_a/b_plait_sf"/>
</dbReference>
<keyword evidence="2 3" id="KW-0694">RNA-binding</keyword>
<dbReference type="AlphaFoldDB" id="C5KQ49"/>
<evidence type="ECO:0000256" key="2">
    <source>
        <dbReference type="ARBA" id="ARBA00022884"/>
    </source>
</evidence>